<dbReference type="EMBL" id="GGEC01061990">
    <property type="protein sequence ID" value="MBX42474.1"/>
    <property type="molecule type" value="Transcribed_RNA"/>
</dbReference>
<proteinExistence type="predicted"/>
<organism evidence="1">
    <name type="scientific">Rhizophora mucronata</name>
    <name type="common">Asiatic mangrove</name>
    <dbReference type="NCBI Taxonomy" id="61149"/>
    <lineage>
        <taxon>Eukaryota</taxon>
        <taxon>Viridiplantae</taxon>
        <taxon>Streptophyta</taxon>
        <taxon>Embryophyta</taxon>
        <taxon>Tracheophyta</taxon>
        <taxon>Spermatophyta</taxon>
        <taxon>Magnoliopsida</taxon>
        <taxon>eudicotyledons</taxon>
        <taxon>Gunneridae</taxon>
        <taxon>Pentapetalae</taxon>
        <taxon>rosids</taxon>
        <taxon>fabids</taxon>
        <taxon>Malpighiales</taxon>
        <taxon>Rhizophoraceae</taxon>
        <taxon>Rhizophora</taxon>
    </lineage>
</organism>
<dbReference type="AlphaFoldDB" id="A0A2P2NJ60"/>
<accession>A0A2P2NJ60</accession>
<name>A0A2P2NJ60_RHIMU</name>
<protein>
    <submittedName>
        <fullName evidence="1">Uncharacterized protein</fullName>
    </submittedName>
</protein>
<evidence type="ECO:0000313" key="1">
    <source>
        <dbReference type="EMBL" id="MBX42474.1"/>
    </source>
</evidence>
<reference evidence="1" key="1">
    <citation type="submission" date="2018-02" db="EMBL/GenBank/DDBJ databases">
        <title>Rhizophora mucronata_Transcriptome.</title>
        <authorList>
            <person name="Meera S.P."/>
            <person name="Sreeshan A."/>
            <person name="Augustine A."/>
        </authorList>
    </citation>
    <scope>NUCLEOTIDE SEQUENCE</scope>
    <source>
        <tissue evidence="1">Leaf</tissue>
    </source>
</reference>
<sequence>MLQKYTIIYIKWHLTSFIRYLLLEVQYNYKNIIMHHTMILKCPYYPYSLIITSHL</sequence>